<dbReference type="PANTHER" id="PTHR14241">
    <property type="entry name" value="INTERFERON-INDUCED PROTEIN 44"/>
    <property type="match status" value="1"/>
</dbReference>
<evidence type="ECO:0000313" key="1">
    <source>
        <dbReference type="EMBL" id="KAG7335253.1"/>
    </source>
</evidence>
<organism evidence="1 2">
    <name type="scientific">Hemibagrus wyckioides</name>
    <dbReference type="NCBI Taxonomy" id="337641"/>
    <lineage>
        <taxon>Eukaryota</taxon>
        <taxon>Metazoa</taxon>
        <taxon>Chordata</taxon>
        <taxon>Craniata</taxon>
        <taxon>Vertebrata</taxon>
        <taxon>Euteleostomi</taxon>
        <taxon>Actinopterygii</taxon>
        <taxon>Neopterygii</taxon>
        <taxon>Teleostei</taxon>
        <taxon>Ostariophysi</taxon>
        <taxon>Siluriformes</taxon>
        <taxon>Bagridae</taxon>
        <taxon>Hemibagrus</taxon>
    </lineage>
</organism>
<accession>A0A9D3SY26</accession>
<dbReference type="CDD" id="cd00882">
    <property type="entry name" value="Ras_like_GTPase"/>
    <property type="match status" value="1"/>
</dbReference>
<sequence length="301" mass="33945">MTSFWKSLFSKQPQPNAKADKDIVVQFDDPWREIKWDSKTEIVEEVKELALSNPDIKHLRFLMTGPVGAGKSSFVNSVNSVFQNRITNKAIMATSTEISCTEIYKGYKIKNGESGTLSFMFFDMMGVEKGSKKGVDVHDLNNALLGHLPDGYKFNQHSCMSTDDTGYISKPSLDGKTHCLVCAVDGNTISQLDAEIVDKIKQSFKAAAKLGISQVIVMTKIDEICPLVKEKLRNVYKSKKIKEKMEECSNRLQIPMTCIFPVKNYHEEIETNDDTDILLLLALKQIAHFANDYVEDLEQQE</sequence>
<dbReference type="OrthoDB" id="25620at2759"/>
<gene>
    <name evidence="1" type="ORF">KOW79_001849</name>
</gene>
<protein>
    <recommendedName>
        <fullName evidence="3">Interferon-induced protein 44-like</fullName>
    </recommendedName>
</protein>
<dbReference type="AlphaFoldDB" id="A0A9D3SY26"/>
<proteinExistence type="predicted"/>
<comment type="caution">
    <text evidence="1">The sequence shown here is derived from an EMBL/GenBank/DDBJ whole genome shotgun (WGS) entry which is preliminary data.</text>
</comment>
<dbReference type="Gene3D" id="3.40.50.300">
    <property type="entry name" value="P-loop containing nucleotide triphosphate hydrolases"/>
    <property type="match status" value="1"/>
</dbReference>
<evidence type="ECO:0000313" key="2">
    <source>
        <dbReference type="Proteomes" id="UP000824219"/>
    </source>
</evidence>
<dbReference type="Proteomes" id="UP000824219">
    <property type="component" value="Linkage Group LG02"/>
</dbReference>
<dbReference type="PANTHER" id="PTHR14241:SF1">
    <property type="entry name" value="INTERFERON-INDUCED PROTEIN 44-RELATED"/>
    <property type="match status" value="1"/>
</dbReference>
<dbReference type="GO" id="GO:0006955">
    <property type="term" value="P:immune response"/>
    <property type="evidence" value="ECO:0007669"/>
    <property type="project" value="TreeGrafter"/>
</dbReference>
<keyword evidence="2" id="KW-1185">Reference proteome</keyword>
<evidence type="ECO:0008006" key="3">
    <source>
        <dbReference type="Google" id="ProtNLM"/>
    </source>
</evidence>
<reference evidence="1 2" key="1">
    <citation type="submission" date="2021-06" db="EMBL/GenBank/DDBJ databases">
        <title>Chromosome-level genome assembly of the red-tail catfish (Hemibagrus wyckioides).</title>
        <authorList>
            <person name="Shao F."/>
        </authorList>
    </citation>
    <scope>NUCLEOTIDE SEQUENCE [LARGE SCALE GENOMIC DNA]</scope>
    <source>
        <strain evidence="1">EC202008001</strain>
        <tissue evidence="1">Blood</tissue>
    </source>
</reference>
<dbReference type="InterPro" id="IPR027417">
    <property type="entry name" value="P-loop_NTPase"/>
</dbReference>
<name>A0A9D3SY26_9TELE</name>
<dbReference type="SUPFAM" id="SSF52540">
    <property type="entry name" value="P-loop containing nucleoside triphosphate hydrolases"/>
    <property type="match status" value="1"/>
</dbReference>
<dbReference type="EMBL" id="JAHKSW010000002">
    <property type="protein sequence ID" value="KAG7335253.1"/>
    <property type="molecule type" value="Genomic_DNA"/>
</dbReference>